<dbReference type="PANTHER" id="PTHR18968">
    <property type="entry name" value="THIAMINE PYROPHOSPHATE ENZYMES"/>
    <property type="match status" value="1"/>
</dbReference>
<dbReference type="EC" id="2.2.1.6" evidence="8"/>
<dbReference type="GO" id="GO:0000287">
    <property type="term" value="F:magnesium ion binding"/>
    <property type="evidence" value="ECO:0007669"/>
    <property type="project" value="InterPro"/>
</dbReference>
<dbReference type="InterPro" id="IPR045229">
    <property type="entry name" value="TPP_enz"/>
</dbReference>
<dbReference type="Gene3D" id="3.40.50.970">
    <property type="match status" value="2"/>
</dbReference>
<dbReference type="PANTHER" id="PTHR18968:SF167">
    <property type="entry name" value="ACETOLACTATE SYNTHASE LARGE SUBUNIT ILVB2-RELATED"/>
    <property type="match status" value="1"/>
</dbReference>
<dbReference type="InterPro" id="IPR029061">
    <property type="entry name" value="THDP-binding"/>
</dbReference>
<evidence type="ECO:0000259" key="5">
    <source>
        <dbReference type="Pfam" id="PF00205"/>
    </source>
</evidence>
<dbReference type="GO" id="GO:0005948">
    <property type="term" value="C:acetolactate synthase complex"/>
    <property type="evidence" value="ECO:0007669"/>
    <property type="project" value="TreeGrafter"/>
</dbReference>
<comment type="similarity">
    <text evidence="1 3">Belongs to the TPP enzyme family.</text>
</comment>
<organism evidence="8 9">
    <name type="scientific">Allocatelliglobosispora scoriae</name>
    <dbReference type="NCBI Taxonomy" id="643052"/>
    <lineage>
        <taxon>Bacteria</taxon>
        <taxon>Bacillati</taxon>
        <taxon>Actinomycetota</taxon>
        <taxon>Actinomycetes</taxon>
        <taxon>Micromonosporales</taxon>
        <taxon>Micromonosporaceae</taxon>
        <taxon>Allocatelliglobosispora</taxon>
    </lineage>
</organism>
<dbReference type="AlphaFoldDB" id="A0A841C041"/>
<dbReference type="GO" id="GO:0009097">
    <property type="term" value="P:isoleucine biosynthetic process"/>
    <property type="evidence" value="ECO:0007669"/>
    <property type="project" value="TreeGrafter"/>
</dbReference>
<dbReference type="Pfam" id="PF00205">
    <property type="entry name" value="TPP_enzyme_M"/>
    <property type="match status" value="1"/>
</dbReference>
<comment type="caution">
    <text evidence="8">The sequence shown here is derived from an EMBL/GenBank/DDBJ whole genome shotgun (WGS) entry which is preliminary data.</text>
</comment>
<dbReference type="PROSITE" id="PS00187">
    <property type="entry name" value="TPP_ENZYMES"/>
    <property type="match status" value="1"/>
</dbReference>
<dbReference type="SUPFAM" id="SSF52467">
    <property type="entry name" value="DHS-like NAD/FAD-binding domain"/>
    <property type="match status" value="1"/>
</dbReference>
<protein>
    <submittedName>
        <fullName evidence="8">Acetolactate synthase-1/2/3 large subunit</fullName>
        <ecNumber evidence="8">2.2.1.6</ecNumber>
    </submittedName>
</protein>
<feature type="compositionally biased region" description="Basic and acidic residues" evidence="4">
    <location>
        <begin position="344"/>
        <end position="354"/>
    </location>
</feature>
<dbReference type="InterPro" id="IPR029035">
    <property type="entry name" value="DHS-like_NAD/FAD-binding_dom"/>
</dbReference>
<keyword evidence="9" id="KW-1185">Reference proteome</keyword>
<gene>
    <name evidence="8" type="ORF">F4553_005947</name>
</gene>
<dbReference type="CDD" id="cd07035">
    <property type="entry name" value="TPP_PYR_POX_like"/>
    <property type="match status" value="1"/>
</dbReference>
<dbReference type="EMBL" id="JACHMN010000003">
    <property type="protein sequence ID" value="MBB5872513.1"/>
    <property type="molecule type" value="Genomic_DNA"/>
</dbReference>
<dbReference type="Pfam" id="PF02776">
    <property type="entry name" value="TPP_enzyme_N"/>
    <property type="match status" value="1"/>
</dbReference>
<dbReference type="InterPro" id="IPR012000">
    <property type="entry name" value="Thiamin_PyroP_enz_cen_dom"/>
</dbReference>
<dbReference type="GO" id="GO:0050660">
    <property type="term" value="F:flavin adenine dinucleotide binding"/>
    <property type="evidence" value="ECO:0007669"/>
    <property type="project" value="TreeGrafter"/>
</dbReference>
<evidence type="ECO:0000256" key="2">
    <source>
        <dbReference type="ARBA" id="ARBA00023052"/>
    </source>
</evidence>
<dbReference type="GO" id="GO:0009099">
    <property type="term" value="P:L-valine biosynthetic process"/>
    <property type="evidence" value="ECO:0007669"/>
    <property type="project" value="TreeGrafter"/>
</dbReference>
<proteinExistence type="inferred from homology"/>
<evidence type="ECO:0000256" key="3">
    <source>
        <dbReference type="RuleBase" id="RU362132"/>
    </source>
</evidence>
<feature type="domain" description="Thiamine pyrophosphate enzyme TPP-binding" evidence="6">
    <location>
        <begin position="394"/>
        <end position="526"/>
    </location>
</feature>
<reference evidence="8 9" key="1">
    <citation type="submission" date="2020-08" db="EMBL/GenBank/DDBJ databases">
        <title>Sequencing the genomes of 1000 actinobacteria strains.</title>
        <authorList>
            <person name="Klenk H.-P."/>
        </authorList>
    </citation>
    <scope>NUCLEOTIDE SEQUENCE [LARGE SCALE GENOMIC DNA]</scope>
    <source>
        <strain evidence="8 9">DSM 45362</strain>
    </source>
</reference>
<sequence>MTLRTGGEVLVRSLVRHGVTTIFGIPGSHNLEIYRHLAAHGIQHITPRHEQGAGYAADGYARTSGRPGIALVTSGPAALNAAAALGQSYSDSIPTLLIAPGMPRNHAHHGLLHETRDQRAVFAGIVGELAYRVHHHGELTEVIAEIFAGFTSGRPRPAYLEIPLDLLSLAADTRIVDPLRVSRPQPDPGQVVEAARLLARAQRPGLLVGGGAKEAFHEVKTLAEHLRAGVLTTTNGKGILSEEHPLSLGAALHLPAATDWLSTRDVLLIAGSELAPTDFWNGPPTWPPTVIRIDIDPAQLLVNARPTLAVCADARPALAGVRQLLQASSEAPLAHVGSPPPGAQHREELKRQRQEEGARWLPWLDALAKATPRNTIVTADNAMAGYYGALGNLPSHEPGSFAFPTGFGTLGYALPAAIGAKAAQPDRPVVALSGDGGLMFSCQEIATAASAGLSLPVVVFVNGGYGEIRAEMAEAGIGPIAVDLPVPDFAALAVALGGRGVDIATPDELGPAIAGALAHPGPTLLMVVE</sequence>
<dbReference type="SUPFAM" id="SSF52518">
    <property type="entry name" value="Thiamin diphosphate-binding fold (THDP-binding)"/>
    <property type="match status" value="2"/>
</dbReference>
<dbReference type="InterPro" id="IPR011766">
    <property type="entry name" value="TPP_enzyme_TPP-bd"/>
</dbReference>
<evidence type="ECO:0000256" key="1">
    <source>
        <dbReference type="ARBA" id="ARBA00007812"/>
    </source>
</evidence>
<dbReference type="GO" id="GO:0003984">
    <property type="term" value="F:acetolactate synthase activity"/>
    <property type="evidence" value="ECO:0007669"/>
    <property type="project" value="UniProtKB-EC"/>
</dbReference>
<dbReference type="CDD" id="cd00568">
    <property type="entry name" value="TPP_enzymes"/>
    <property type="match status" value="1"/>
</dbReference>
<keyword evidence="8" id="KW-0808">Transferase</keyword>
<name>A0A841C041_9ACTN</name>
<dbReference type="RefSeq" id="WP_184842271.1">
    <property type="nucleotide sequence ID" value="NZ_JACHMN010000003.1"/>
</dbReference>
<evidence type="ECO:0000256" key="4">
    <source>
        <dbReference type="SAM" id="MobiDB-lite"/>
    </source>
</evidence>
<feature type="domain" description="Thiamine pyrophosphate enzyme N-terminal TPP-binding" evidence="7">
    <location>
        <begin position="4"/>
        <end position="119"/>
    </location>
</feature>
<evidence type="ECO:0000313" key="9">
    <source>
        <dbReference type="Proteomes" id="UP000587527"/>
    </source>
</evidence>
<keyword evidence="2 3" id="KW-0786">Thiamine pyrophosphate</keyword>
<evidence type="ECO:0000313" key="8">
    <source>
        <dbReference type="EMBL" id="MBB5872513.1"/>
    </source>
</evidence>
<feature type="domain" description="Thiamine pyrophosphate enzyme central" evidence="5">
    <location>
        <begin position="193"/>
        <end position="319"/>
    </location>
</feature>
<dbReference type="Gene3D" id="3.40.50.1220">
    <property type="entry name" value="TPP-binding domain"/>
    <property type="match status" value="1"/>
</dbReference>
<accession>A0A841C041</accession>
<evidence type="ECO:0000259" key="6">
    <source>
        <dbReference type="Pfam" id="PF02775"/>
    </source>
</evidence>
<dbReference type="GO" id="GO:0030976">
    <property type="term" value="F:thiamine pyrophosphate binding"/>
    <property type="evidence" value="ECO:0007669"/>
    <property type="project" value="InterPro"/>
</dbReference>
<dbReference type="InterPro" id="IPR000399">
    <property type="entry name" value="TPP-bd_CS"/>
</dbReference>
<feature type="region of interest" description="Disordered" evidence="4">
    <location>
        <begin position="331"/>
        <end position="354"/>
    </location>
</feature>
<evidence type="ECO:0000259" key="7">
    <source>
        <dbReference type="Pfam" id="PF02776"/>
    </source>
</evidence>
<dbReference type="Proteomes" id="UP000587527">
    <property type="component" value="Unassembled WGS sequence"/>
</dbReference>
<dbReference type="Pfam" id="PF02775">
    <property type="entry name" value="TPP_enzyme_C"/>
    <property type="match status" value="1"/>
</dbReference>
<dbReference type="InterPro" id="IPR012001">
    <property type="entry name" value="Thiamin_PyroP_enz_TPP-bd_dom"/>
</dbReference>